<dbReference type="GO" id="GO:0051959">
    <property type="term" value="F:dynein light intermediate chain binding"/>
    <property type="evidence" value="ECO:0007669"/>
    <property type="project" value="InterPro"/>
</dbReference>
<feature type="domain" description="Dynein heavy chain hydrolytic ATP-binding dynein motor region" evidence="1">
    <location>
        <begin position="190"/>
        <end position="302"/>
    </location>
</feature>
<reference evidence="2" key="3">
    <citation type="submission" date="2025-08" db="UniProtKB">
        <authorList>
            <consortium name="Ensembl"/>
        </authorList>
    </citation>
    <scope>IDENTIFICATION</scope>
</reference>
<dbReference type="InterPro" id="IPR027417">
    <property type="entry name" value="P-loop_NTPase"/>
</dbReference>
<reference evidence="3" key="1">
    <citation type="submission" date="2011-10" db="EMBL/GenBank/DDBJ databases">
        <authorList>
            <consortium name="Soft-shell Turtle Genome Consortium"/>
        </authorList>
    </citation>
    <scope>NUCLEOTIDE SEQUENCE [LARGE SCALE GENOMIC DNA]</scope>
    <source>
        <strain evidence="3">Daiwa-1</strain>
    </source>
</reference>
<reference evidence="3" key="2">
    <citation type="journal article" date="2013" name="Nat. Genet.">
        <title>The draft genomes of soft-shell turtle and green sea turtle yield insights into the development and evolution of the turtle-specific body plan.</title>
        <authorList>
            <person name="Wang Z."/>
            <person name="Pascual-Anaya J."/>
            <person name="Zadissa A."/>
            <person name="Li W."/>
            <person name="Niimura Y."/>
            <person name="Huang Z."/>
            <person name="Li C."/>
            <person name="White S."/>
            <person name="Xiong Z."/>
            <person name="Fang D."/>
            <person name="Wang B."/>
            <person name="Ming Y."/>
            <person name="Chen Y."/>
            <person name="Zheng Y."/>
            <person name="Kuraku S."/>
            <person name="Pignatelli M."/>
            <person name="Herrero J."/>
            <person name="Beal K."/>
            <person name="Nozawa M."/>
            <person name="Li Q."/>
            <person name="Wang J."/>
            <person name="Zhang H."/>
            <person name="Yu L."/>
            <person name="Shigenobu S."/>
            <person name="Wang J."/>
            <person name="Liu J."/>
            <person name="Flicek P."/>
            <person name="Searle S."/>
            <person name="Wang J."/>
            <person name="Kuratani S."/>
            <person name="Yin Y."/>
            <person name="Aken B."/>
            <person name="Zhang G."/>
            <person name="Irie N."/>
        </authorList>
    </citation>
    <scope>NUCLEOTIDE SEQUENCE [LARGE SCALE GENOMIC DNA]</scope>
    <source>
        <strain evidence="3">Daiwa-1</strain>
    </source>
</reference>
<dbReference type="GeneTree" id="ENSGT00940000155523"/>
<dbReference type="EMBL" id="AGCU01136047">
    <property type="status" value="NOT_ANNOTATED_CDS"/>
    <property type="molecule type" value="Genomic_DNA"/>
</dbReference>
<dbReference type="GO" id="GO:0045505">
    <property type="term" value="F:dynein intermediate chain binding"/>
    <property type="evidence" value="ECO:0007669"/>
    <property type="project" value="InterPro"/>
</dbReference>
<evidence type="ECO:0000259" key="1">
    <source>
        <dbReference type="Pfam" id="PF12774"/>
    </source>
</evidence>
<keyword evidence="3" id="KW-1185">Reference proteome</keyword>
<dbReference type="Gene3D" id="3.40.50.300">
    <property type="entry name" value="P-loop containing nucleotide triphosphate hydrolases"/>
    <property type="match status" value="1"/>
</dbReference>
<dbReference type="HOGENOM" id="CLU_867539_0_0_1"/>
<name>K7F1N8_PELSI</name>
<proteinExistence type="predicted"/>
<dbReference type="Gene3D" id="1.20.58.1120">
    <property type="match status" value="1"/>
</dbReference>
<dbReference type="PANTHER" id="PTHR45703:SF36">
    <property type="entry name" value="DYNEIN HEAVY CHAIN, CYTOPLASMIC"/>
    <property type="match status" value="1"/>
</dbReference>
<dbReference type="Proteomes" id="UP000007267">
    <property type="component" value="Unassembled WGS sequence"/>
</dbReference>
<dbReference type="InterPro" id="IPR026983">
    <property type="entry name" value="DHC"/>
</dbReference>
<dbReference type="InterPro" id="IPR035699">
    <property type="entry name" value="AAA_6"/>
</dbReference>
<accession>K7F1N8</accession>
<dbReference type="PANTHER" id="PTHR45703">
    <property type="entry name" value="DYNEIN HEAVY CHAIN"/>
    <property type="match status" value="1"/>
</dbReference>
<dbReference type="GO" id="GO:0030286">
    <property type="term" value="C:dynein complex"/>
    <property type="evidence" value="ECO:0007669"/>
    <property type="project" value="InterPro"/>
</dbReference>
<dbReference type="eggNOG" id="KOG3595">
    <property type="taxonomic scope" value="Eukaryota"/>
</dbReference>
<sequence>MKEALFYLLQGCMVRRLALRPQLDVAFEQRPGPPELPLHLLVEHWVQLATDFPAQCVLLAEQAWWHVDVQERLFSSMRKPGLKLKHKLKLEALAHYVRNYCSSHAGQPGRTRMSTLLGALLTITVHQRDVLARLLERKVDSPTAFDWAQLLKYRLAVHPESARAVGAPVETWAASSPGCWAETLDMSLHYDYEYVGNCPHLVGSPQLERSFLGLLLALQEFHCGAALGCYGAGKTAAVQQLARALGRQVVTLHCSHQMGLGCLSRHLSGAVQAGAWLLLEAVDQLEPGVLSGFSQLLSDLQRLCMGLREGEPQGTPTDQSK</sequence>
<dbReference type="AlphaFoldDB" id="K7F1N8"/>
<dbReference type="GO" id="GO:0007018">
    <property type="term" value="P:microtubule-based movement"/>
    <property type="evidence" value="ECO:0007669"/>
    <property type="project" value="InterPro"/>
</dbReference>
<reference evidence="2" key="4">
    <citation type="submission" date="2025-09" db="UniProtKB">
        <authorList>
            <consortium name="Ensembl"/>
        </authorList>
    </citation>
    <scope>IDENTIFICATION</scope>
</reference>
<dbReference type="GO" id="GO:0005524">
    <property type="term" value="F:ATP binding"/>
    <property type="evidence" value="ECO:0007669"/>
    <property type="project" value="InterPro"/>
</dbReference>
<protein>
    <recommendedName>
        <fullName evidence="1">Dynein heavy chain hydrolytic ATP-binding dynein motor region domain-containing protein</fullName>
    </recommendedName>
</protein>
<organism evidence="2 3">
    <name type="scientific">Pelodiscus sinensis</name>
    <name type="common">Chinese softshell turtle</name>
    <name type="synonym">Trionyx sinensis</name>
    <dbReference type="NCBI Taxonomy" id="13735"/>
    <lineage>
        <taxon>Eukaryota</taxon>
        <taxon>Metazoa</taxon>
        <taxon>Chordata</taxon>
        <taxon>Craniata</taxon>
        <taxon>Vertebrata</taxon>
        <taxon>Euteleostomi</taxon>
        <taxon>Archelosauria</taxon>
        <taxon>Testudinata</taxon>
        <taxon>Testudines</taxon>
        <taxon>Cryptodira</taxon>
        <taxon>Trionychia</taxon>
        <taxon>Trionychidae</taxon>
        <taxon>Pelodiscus</taxon>
    </lineage>
</organism>
<dbReference type="Ensembl" id="ENSPSIT00000001955.1">
    <property type="protein sequence ID" value="ENSPSIP00000001948.1"/>
    <property type="gene ID" value="ENSPSIG00000001955.1"/>
</dbReference>
<evidence type="ECO:0000313" key="3">
    <source>
        <dbReference type="Proteomes" id="UP000007267"/>
    </source>
</evidence>
<evidence type="ECO:0000313" key="2">
    <source>
        <dbReference type="Ensembl" id="ENSPSIP00000001948.1"/>
    </source>
</evidence>
<dbReference type="SUPFAM" id="SSF52540">
    <property type="entry name" value="P-loop containing nucleoside triphosphate hydrolases"/>
    <property type="match status" value="1"/>
</dbReference>
<dbReference type="STRING" id="13735.ENSPSIP00000001948"/>
<dbReference type="Pfam" id="PF12774">
    <property type="entry name" value="AAA_6"/>
    <property type="match status" value="1"/>
</dbReference>